<evidence type="ECO:0000313" key="2">
    <source>
        <dbReference type="EMBL" id="WDA60338.1"/>
    </source>
</evidence>
<dbReference type="PANTHER" id="PTHR21047">
    <property type="entry name" value="DTDP-6-DEOXY-D-GLUCOSE-3,5 EPIMERASE"/>
    <property type="match status" value="1"/>
</dbReference>
<dbReference type="Proteomes" id="UP001217044">
    <property type="component" value="Plasmid pDATS01"/>
</dbReference>
<evidence type="ECO:0000313" key="3">
    <source>
        <dbReference type="Proteomes" id="UP001217044"/>
    </source>
</evidence>
<protein>
    <recommendedName>
        <fullName evidence="1">dTDP-4-dehydrorhamnose 3,5-epimerase</fullName>
        <ecNumber evidence="1">5.1.3.13</ecNumber>
    </recommendedName>
    <alternativeName>
        <fullName evidence="1">Thymidine diphospho-4-keto-rhamnose 3,5-epimerase</fullName>
    </alternativeName>
</protein>
<comment type="function">
    <text evidence="1">Catalyzes the epimerization of the C3' and C5'positions of dTDP-6-deoxy-D-xylo-4-hexulose, forming dTDP-6-deoxy-L-lyxo-4-hexulose.</text>
</comment>
<dbReference type="InterPro" id="IPR011051">
    <property type="entry name" value="RmlC_Cupin_sf"/>
</dbReference>
<dbReference type="RefSeq" id="WP_273991117.1">
    <property type="nucleotide sequence ID" value="NZ_BAABQT010000008.1"/>
</dbReference>
<sequence length="195" mass="21139">MNLTETALSGAFIIDLTVMTDERGGFARTFDRDTFAAHGLNPGAVQANLSFNHRAGTLRGLHYQLPPAAETKLVRCTRGAILDVIVDLRPQSPTYLQHVAVELTADNRRALFVPEQFAHGYQALTDGAEVTYQVSAAYTPGSERGLRHDDPALGITWPLPVTVISSKDAAWPLLADRDDLPRPAPAAPNALEVSR</sequence>
<comment type="pathway">
    <text evidence="1">Carbohydrate biosynthesis; dTDP-L-rhamnose biosynthesis.</text>
</comment>
<geneLocation type="plasmid" evidence="2 3">
    <name>pDATS01</name>
</geneLocation>
<name>A0ABY7V7S9_9DEIO</name>
<comment type="similarity">
    <text evidence="1">Belongs to the dTDP-4-dehydrorhamnose 3,5-epimerase family.</text>
</comment>
<dbReference type="InterPro" id="IPR000888">
    <property type="entry name" value="RmlC-like"/>
</dbReference>
<reference evidence="2 3" key="1">
    <citation type="submission" date="2022-12" db="EMBL/GenBank/DDBJ databases">
        <title>Genome Sequence of Deinococcus aquaticus Type Strain PB314.</title>
        <authorList>
            <person name="Albert C."/>
            <person name="Hill J."/>
            <person name="Boren L."/>
            <person name="Scholz-Ng S."/>
            <person name="Fatema N."/>
            <person name="Grosso R."/>
            <person name="Soboslay E."/>
            <person name="Tuohy J."/>
        </authorList>
    </citation>
    <scope>NUCLEOTIDE SEQUENCE [LARGE SCALE GENOMIC DNA]</scope>
    <source>
        <strain evidence="2 3">PB-314</strain>
        <plasmid evidence="2 3">pDATS01</plasmid>
    </source>
</reference>
<dbReference type="Gene3D" id="2.60.120.10">
    <property type="entry name" value="Jelly Rolls"/>
    <property type="match status" value="1"/>
</dbReference>
<dbReference type="EMBL" id="CP115166">
    <property type="protein sequence ID" value="WDA60338.1"/>
    <property type="molecule type" value="Genomic_DNA"/>
</dbReference>
<organism evidence="2 3">
    <name type="scientific">Deinococcus aquaticus</name>
    <dbReference type="NCBI Taxonomy" id="328692"/>
    <lineage>
        <taxon>Bacteria</taxon>
        <taxon>Thermotogati</taxon>
        <taxon>Deinococcota</taxon>
        <taxon>Deinococci</taxon>
        <taxon>Deinococcales</taxon>
        <taxon>Deinococcaceae</taxon>
        <taxon>Deinococcus</taxon>
    </lineage>
</organism>
<keyword evidence="2" id="KW-0614">Plasmid</keyword>
<dbReference type="EC" id="5.1.3.13" evidence="1"/>
<evidence type="ECO:0000256" key="1">
    <source>
        <dbReference type="RuleBase" id="RU364069"/>
    </source>
</evidence>
<keyword evidence="1 2" id="KW-0413">Isomerase</keyword>
<gene>
    <name evidence="2" type="primary">rfbC</name>
    <name evidence="2" type="ORF">M8445_15075</name>
</gene>
<dbReference type="GO" id="GO:0008830">
    <property type="term" value="F:dTDP-4-dehydrorhamnose 3,5-epimerase activity"/>
    <property type="evidence" value="ECO:0007669"/>
    <property type="project" value="UniProtKB-EC"/>
</dbReference>
<dbReference type="SUPFAM" id="SSF51182">
    <property type="entry name" value="RmlC-like cupins"/>
    <property type="match status" value="1"/>
</dbReference>
<keyword evidence="3" id="KW-1185">Reference proteome</keyword>
<dbReference type="InterPro" id="IPR014710">
    <property type="entry name" value="RmlC-like_jellyroll"/>
</dbReference>
<accession>A0ABY7V7S9</accession>
<dbReference type="Pfam" id="PF00908">
    <property type="entry name" value="dTDP_sugar_isom"/>
    <property type="match status" value="1"/>
</dbReference>
<dbReference type="NCBIfam" id="TIGR01221">
    <property type="entry name" value="rmlC"/>
    <property type="match status" value="1"/>
</dbReference>
<comment type="catalytic activity">
    <reaction evidence="1">
        <text>dTDP-4-dehydro-6-deoxy-alpha-D-glucose = dTDP-4-dehydro-beta-L-rhamnose</text>
        <dbReference type="Rhea" id="RHEA:16969"/>
        <dbReference type="ChEBI" id="CHEBI:57649"/>
        <dbReference type="ChEBI" id="CHEBI:62830"/>
        <dbReference type="EC" id="5.1.3.13"/>
    </reaction>
</comment>
<proteinExistence type="inferred from homology"/>
<comment type="subunit">
    <text evidence="1">Homodimer.</text>
</comment>
<dbReference type="PANTHER" id="PTHR21047:SF2">
    <property type="entry name" value="THYMIDINE DIPHOSPHO-4-KETO-RHAMNOSE 3,5-EPIMERASE"/>
    <property type="match status" value="1"/>
</dbReference>
<dbReference type="CDD" id="cd00438">
    <property type="entry name" value="cupin_RmlC"/>
    <property type="match status" value="1"/>
</dbReference>